<dbReference type="AlphaFoldDB" id="A0A023PZY9"/>
<geneLocation type="plasmid" evidence="1">
    <name>p1081-CTXM</name>
</geneLocation>
<evidence type="ECO:0000313" key="2">
    <source>
        <dbReference type="EMBL" id="ASF89532.1"/>
    </source>
</evidence>
<reference evidence="3 4" key="3">
    <citation type="submission" date="2018-06" db="EMBL/GenBank/DDBJ databases">
        <authorList>
            <consortium name="Pathogen Informatics"/>
            <person name="Doyle S."/>
        </authorList>
    </citation>
    <scope>NUCLEOTIDE SEQUENCE [LARGE SCALE GENOMIC DNA]</scope>
    <source>
        <strain evidence="3 4">4028STDY6275292</strain>
    </source>
</reference>
<accession>A0A023PZY9</accession>
<dbReference type="EMBL" id="UDYI01000034">
    <property type="protein sequence ID" value="SRR19823.1"/>
    <property type="molecule type" value="Genomic_DNA"/>
</dbReference>
<dbReference type="RefSeq" id="WP_001230709.1">
    <property type="nucleotide sequence ID" value="NZ_CATNPI010000084.1"/>
</dbReference>
<dbReference type="Proteomes" id="UP000251393">
    <property type="component" value="Unassembled WGS sequence"/>
</dbReference>
<reference evidence="1" key="1">
    <citation type="submission" date="2014-02" db="EMBL/GenBank/DDBJ databases">
        <title>Plasmid-encoding extended-spectrum beta-lactamase CTX-M-55 in a clinical Shigella sonnei strain, China.</title>
        <authorList>
            <person name="Qu F."/>
            <person name="Ying Z."/>
            <person name="Zhang C."/>
            <person name="Chen Z."/>
            <person name="Bao C."/>
            <person name="Chen S."/>
            <person name="Cui E."/>
            <person name="Yang H."/>
            <person name="Liu C."/>
            <person name="Mao Y."/>
            <person name="Zhou D."/>
        </authorList>
    </citation>
    <scope>NUCLEOTIDE SEQUENCE</scope>
    <source>
        <strain evidence="1">#1081</strain>
        <plasmid evidence="1">p1081-CTXM</plasmid>
    </source>
</reference>
<dbReference type="EMBL" id="KJ460501">
    <property type="protein sequence ID" value="AHX39491.1"/>
    <property type="molecule type" value="Genomic_DNA"/>
</dbReference>
<evidence type="ECO:0000313" key="4">
    <source>
        <dbReference type="Proteomes" id="UP000251393"/>
    </source>
</evidence>
<geneLocation type="plasmid" evidence="2">
    <name>p1173-CTXM</name>
</geneLocation>
<reference evidence="2" key="2">
    <citation type="submission" date="2016-11" db="EMBL/GenBank/DDBJ databases">
        <title>Complete sequence of p1220-CTXM, a pKP048-related IncFIIK plasmid carrying blaCTX-M-14.</title>
        <authorList>
            <person name="Zhang D."/>
            <person name="Yin Z."/>
            <person name="Zhao Y."/>
            <person name="Feng J."/>
            <person name="Jiang X."/>
            <person name="Liang Q."/>
            <person name="Liang L."/>
            <person name="Zhan Z."/>
            <person name="Chen W."/>
            <person name="Wang J."/>
            <person name="Li J."/>
            <person name="Zhou D."/>
        </authorList>
    </citation>
    <scope>NUCLEOTIDE SEQUENCE</scope>
    <source>
        <strain evidence="2">1173</strain>
        <plasmid evidence="2">p1173-CTXM</plasmid>
    </source>
</reference>
<proteinExistence type="predicted"/>
<dbReference type="EMBL" id="KY174331">
    <property type="protein sequence ID" value="ASF89532.1"/>
    <property type="molecule type" value="Genomic_DNA"/>
</dbReference>
<dbReference type="GeneID" id="39478973"/>
<organism evidence="1">
    <name type="scientific">Shigella sonnei</name>
    <dbReference type="NCBI Taxonomy" id="624"/>
    <lineage>
        <taxon>Bacteria</taxon>
        <taxon>Pseudomonadati</taxon>
        <taxon>Pseudomonadota</taxon>
        <taxon>Gammaproteobacteria</taxon>
        <taxon>Enterobacterales</taxon>
        <taxon>Enterobacteriaceae</taxon>
        <taxon>Shigella</taxon>
    </lineage>
</organism>
<keyword evidence="1" id="KW-0614">Plasmid</keyword>
<evidence type="ECO:0000313" key="1">
    <source>
        <dbReference type="EMBL" id="AHX39491.1"/>
    </source>
</evidence>
<sequence length="84" mass="9942">MRKNKGRLTYYLEVIDKKYHFVKKISSYSKEFTDGKTKRTKRTLSELVFNESEVEAIDFTKNGLRPVDKNILLTMVKEYKESDA</sequence>
<evidence type="ECO:0000313" key="3">
    <source>
        <dbReference type="EMBL" id="SRR19823.1"/>
    </source>
</evidence>
<name>A0A023PZY9_SHISO</name>
<protein>
    <submittedName>
        <fullName evidence="2">Protein YaiB</fullName>
    </submittedName>
    <submittedName>
        <fullName evidence="1">YaiB protein</fullName>
    </submittedName>
</protein>
<gene>
    <name evidence="1" type="primary">yaiB</name>
    <name evidence="1" type="ORF">BG81_013</name>
    <name evidence="3" type="ORF">SAMEA3710766_01783</name>
</gene>